<accession>A0ABT8CVL0</accession>
<keyword evidence="2" id="KW-1185">Reference proteome</keyword>
<organism evidence="1 2">
    <name type="scientific">Paenimyroides ceti</name>
    <dbReference type="NCBI Taxonomy" id="395087"/>
    <lineage>
        <taxon>Bacteria</taxon>
        <taxon>Pseudomonadati</taxon>
        <taxon>Bacteroidota</taxon>
        <taxon>Flavobacteriia</taxon>
        <taxon>Flavobacteriales</taxon>
        <taxon>Flavobacteriaceae</taxon>
        <taxon>Paenimyroides</taxon>
    </lineage>
</organism>
<dbReference type="RefSeq" id="WP_290364103.1">
    <property type="nucleotide sequence ID" value="NZ_JAUFQU010000001.1"/>
</dbReference>
<protein>
    <submittedName>
        <fullName evidence="1">Uncharacterized protein</fullName>
    </submittedName>
</protein>
<sequence length="100" mass="12457">MLHLQMKQNKIFIIFIPLWIRVFEKNIESEIDKYYDLRFKRSLKSPVEKKPSFDFVALLLCIKKFFLFIKNKLARYHFFRLRLDRFSNSNIYIEKWFKPS</sequence>
<evidence type="ECO:0000313" key="1">
    <source>
        <dbReference type="EMBL" id="MDN3708224.1"/>
    </source>
</evidence>
<name>A0ABT8CVL0_9FLAO</name>
<dbReference type="Proteomes" id="UP001242368">
    <property type="component" value="Unassembled WGS sequence"/>
</dbReference>
<proteinExistence type="predicted"/>
<reference evidence="2" key="1">
    <citation type="journal article" date="2019" name="Int. J. Syst. Evol. Microbiol.">
        <title>The Global Catalogue of Microorganisms (GCM) 10K type strain sequencing project: providing services to taxonomists for standard genome sequencing and annotation.</title>
        <authorList>
            <consortium name="The Broad Institute Genomics Platform"/>
            <consortium name="The Broad Institute Genome Sequencing Center for Infectious Disease"/>
            <person name="Wu L."/>
            <person name="Ma J."/>
        </authorList>
    </citation>
    <scope>NUCLEOTIDE SEQUENCE [LARGE SCALE GENOMIC DNA]</scope>
    <source>
        <strain evidence="2">CECT 7184</strain>
    </source>
</reference>
<comment type="caution">
    <text evidence="1">The sequence shown here is derived from an EMBL/GenBank/DDBJ whole genome shotgun (WGS) entry which is preliminary data.</text>
</comment>
<evidence type="ECO:0000313" key="2">
    <source>
        <dbReference type="Proteomes" id="UP001242368"/>
    </source>
</evidence>
<dbReference type="EMBL" id="JAUFQU010000001">
    <property type="protein sequence ID" value="MDN3708224.1"/>
    <property type="molecule type" value="Genomic_DNA"/>
</dbReference>
<gene>
    <name evidence="1" type="ORF">QW060_14025</name>
</gene>